<sequence>MTQGADVINRFLKTVAEVEESIKRIEGELDKDTAALLSKADEAARKLTSDTEKMIEEFRSKLNEELKKELEKLEEEFKKREEYEVSRLKEQIERNRSQALEAAVSVLVKVIRG</sequence>
<dbReference type="EMBL" id="NCQP01000008">
    <property type="protein sequence ID" value="OWJ53865.1"/>
    <property type="molecule type" value="Genomic_DNA"/>
</dbReference>
<dbReference type="InterPro" id="IPR010989">
    <property type="entry name" value="SNARE"/>
</dbReference>
<name>A0A0P0N4F5_9CREN</name>
<dbReference type="SUPFAM" id="SSF47661">
    <property type="entry name" value="t-snare proteins"/>
    <property type="match status" value="1"/>
</dbReference>
<evidence type="ECO:0000313" key="5">
    <source>
        <dbReference type="Proteomes" id="UP000196694"/>
    </source>
</evidence>
<dbReference type="GeneID" id="26099612"/>
<evidence type="ECO:0000313" key="2">
    <source>
        <dbReference type="EMBL" id="ALL01317.1"/>
    </source>
</evidence>
<feature type="coiled-coil region" evidence="1">
    <location>
        <begin position="8"/>
        <end position="98"/>
    </location>
</feature>
<dbReference type="GO" id="GO:0016192">
    <property type="term" value="P:vesicle-mediated transport"/>
    <property type="evidence" value="ECO:0007669"/>
    <property type="project" value="InterPro"/>
</dbReference>
<proteinExistence type="predicted"/>
<keyword evidence="5" id="KW-1185">Reference proteome</keyword>
<accession>A0A0P0N4F5</accession>
<dbReference type="STRING" id="1273541.Pyrde_1271"/>
<dbReference type="Proteomes" id="UP000196694">
    <property type="component" value="Unassembled WGS sequence"/>
</dbReference>
<dbReference type="Pfam" id="PF26552">
    <property type="entry name" value="DUF8181"/>
    <property type="match status" value="1"/>
</dbReference>
<protein>
    <submittedName>
        <fullName evidence="2">Uncharacterized protein</fullName>
    </submittedName>
</protein>
<dbReference type="EMBL" id="CP013011">
    <property type="protein sequence ID" value="ALL01317.1"/>
    <property type="molecule type" value="Genomic_DNA"/>
</dbReference>
<evidence type="ECO:0000313" key="4">
    <source>
        <dbReference type="Proteomes" id="UP000058613"/>
    </source>
</evidence>
<evidence type="ECO:0000256" key="1">
    <source>
        <dbReference type="SAM" id="Coils"/>
    </source>
</evidence>
<dbReference type="Proteomes" id="UP000058613">
    <property type="component" value="Chromosome"/>
</dbReference>
<dbReference type="AlphaFoldDB" id="A0A0P0N4F5"/>
<dbReference type="Gene3D" id="1.20.5.2950">
    <property type="match status" value="1"/>
</dbReference>
<gene>
    <name evidence="3" type="ORF">Pdsh_10135</name>
    <name evidence="2" type="ORF">Pyrde_1271</name>
</gene>
<reference evidence="3 5" key="2">
    <citation type="submission" date="2017-05" db="EMBL/GenBank/DDBJ databases">
        <title>The draft genome of the hyperthermophilic archaeon 'Pyrodictium delaneyi strain Hulk', an iron and nitrate reducer, reveals the capacity for sulfate reduction.</title>
        <authorList>
            <person name="Demey L.M."/>
            <person name="Miller C."/>
            <person name="Manzella M."/>
            <person name="Reguera G."/>
            <person name="Kashefi K."/>
        </authorList>
    </citation>
    <scope>NUCLEOTIDE SEQUENCE [LARGE SCALE GENOMIC DNA]</scope>
    <source>
        <strain evidence="3 5">Hulk</strain>
    </source>
</reference>
<evidence type="ECO:0000313" key="3">
    <source>
        <dbReference type="EMBL" id="OWJ53865.1"/>
    </source>
</evidence>
<organism evidence="2 4">
    <name type="scientific">Pyrodictium delaneyi</name>
    <dbReference type="NCBI Taxonomy" id="1273541"/>
    <lineage>
        <taxon>Archaea</taxon>
        <taxon>Thermoproteota</taxon>
        <taxon>Thermoprotei</taxon>
        <taxon>Desulfurococcales</taxon>
        <taxon>Pyrodictiaceae</taxon>
        <taxon>Pyrodictium</taxon>
    </lineage>
</organism>
<keyword evidence="1" id="KW-0175">Coiled coil</keyword>
<dbReference type="KEGG" id="pdl:Pyrde_1271"/>
<dbReference type="InterPro" id="IPR058494">
    <property type="entry name" value="DUF8181"/>
</dbReference>
<dbReference type="RefSeq" id="WP_055409212.1">
    <property type="nucleotide sequence ID" value="NZ_CP013011.1"/>
</dbReference>
<dbReference type="GO" id="GO:0016020">
    <property type="term" value="C:membrane"/>
    <property type="evidence" value="ECO:0007669"/>
    <property type="project" value="InterPro"/>
</dbReference>
<reference evidence="2 4" key="1">
    <citation type="submission" date="2015-10" db="EMBL/GenBank/DDBJ databases">
        <title>Complete genome sequence of hyperthermophilic archaeon Pyrodictium delaneyi Su06.</title>
        <authorList>
            <person name="Jung J.-H."/>
            <person name="Lin J."/>
            <person name="Holden J.F."/>
            <person name="Park C.-S."/>
        </authorList>
    </citation>
    <scope>NUCLEOTIDE SEQUENCE [LARGE SCALE GENOMIC DNA]</scope>
    <source>
        <strain evidence="2 4">Su06</strain>
    </source>
</reference>